<dbReference type="Proteomes" id="UP001168478">
    <property type="component" value="Unassembled WGS sequence"/>
</dbReference>
<accession>A0AAW7JJT6</accession>
<reference evidence="3" key="2">
    <citation type="submission" date="2023-08" db="EMBL/GenBank/DDBJ databases">
        <title>Identification and characterization of horizontal gene transfer across gut microbiota members of farm animals based on homology search.</title>
        <authorList>
            <person name="Schwarzerova J."/>
            <person name="Nykrynova M."/>
            <person name="Jureckova K."/>
            <person name="Cejkova D."/>
            <person name="Rychlik I."/>
        </authorList>
    </citation>
    <scope>NUCLEOTIDE SEQUENCE</scope>
    <source>
        <strain evidence="3">ET15</strain>
        <strain evidence="2">ET37</strain>
    </source>
</reference>
<proteinExistence type="predicted"/>
<reference evidence="3" key="1">
    <citation type="submission" date="2023-06" db="EMBL/GenBank/DDBJ databases">
        <authorList>
            <person name="Zeman M."/>
            <person name="Kubasova T."/>
            <person name="Jahodarova E."/>
            <person name="Nykrynova M."/>
            <person name="Rychlik I."/>
        </authorList>
    </citation>
    <scope>NUCLEOTIDE SEQUENCE</scope>
    <source>
        <strain evidence="3">ET15</strain>
        <strain evidence="2">ET37</strain>
    </source>
</reference>
<gene>
    <name evidence="2" type="ORF">QVN81_02270</name>
    <name evidence="3" type="ORF">QVN84_02265</name>
</gene>
<comment type="caution">
    <text evidence="3">The sequence shown here is derived from an EMBL/GenBank/DDBJ whole genome shotgun (WGS) entry which is preliminary data.</text>
</comment>
<keyword evidence="1" id="KW-1133">Transmembrane helix</keyword>
<evidence type="ECO:0000313" key="5">
    <source>
        <dbReference type="Proteomes" id="UP001168478"/>
    </source>
</evidence>
<dbReference type="AlphaFoldDB" id="A0AAW7JJT6"/>
<dbReference type="EMBL" id="JAUEIE010000001">
    <property type="protein sequence ID" value="MDN0021854.1"/>
    <property type="molecule type" value="Genomic_DNA"/>
</dbReference>
<evidence type="ECO:0000313" key="4">
    <source>
        <dbReference type="Proteomes" id="UP001167831"/>
    </source>
</evidence>
<keyword evidence="4" id="KW-1185">Reference proteome</keyword>
<organism evidence="3 5">
    <name type="scientific">Leyella lascolaii</name>
    <dbReference type="NCBI Taxonomy" id="1776379"/>
    <lineage>
        <taxon>Bacteria</taxon>
        <taxon>Pseudomonadati</taxon>
        <taxon>Bacteroidota</taxon>
        <taxon>Bacteroidia</taxon>
        <taxon>Bacteroidales</taxon>
        <taxon>Prevotellaceae</taxon>
        <taxon>Leyella</taxon>
    </lineage>
</organism>
<evidence type="ECO:0000313" key="2">
    <source>
        <dbReference type="EMBL" id="MDN0021854.1"/>
    </source>
</evidence>
<evidence type="ECO:0000313" key="3">
    <source>
        <dbReference type="EMBL" id="MDN0024351.1"/>
    </source>
</evidence>
<dbReference type="RefSeq" id="WP_289824590.1">
    <property type="nucleotide sequence ID" value="NZ_JAUEIE010000001.1"/>
</dbReference>
<keyword evidence="1" id="KW-0472">Membrane</keyword>
<evidence type="ECO:0008006" key="6">
    <source>
        <dbReference type="Google" id="ProtNLM"/>
    </source>
</evidence>
<sequence length="445" mass="48899">MDCNSFRKNVYDFIEGSTDQDLTREMENHAKACKECGEFLEQTEKTISMIRPTCDVKASDALKEKLRMITTGAIKTDRQRRKTMPVFRRYAAIAASVLVLLTGAAAIGGILLNSSTANAAPKAITSAQASEYFSKAVPLKQSSVRLKLNVRTSPNENFAYVTPVSGFVETVLTFVNKDNTMLWRIEKQNGRAIVCDGNRQYMWGKGGTMGYESRADYEGFAEGLLTLLPADINIIKGLMRTCNTQSRYSLDTSDEGIIITAISPAIGKGRDGKPLNSAIDESDSKTEYIFDSKTKMLKSYNVWMKVMGVYVKVIESTSIEYNKSVDVASMLKRPDNIRTWIDVTADYGMFAGSTAEQAVKNVLEAVTEGKTQSVRKVLFCYDIGMIDSLYGGAATVTVGKAYKEGTYAGVFVPVELKYKDGKVKKLTVAARNDNKGGAWTIDGGL</sequence>
<dbReference type="Proteomes" id="UP001167831">
    <property type="component" value="Unassembled WGS sequence"/>
</dbReference>
<keyword evidence="1" id="KW-0812">Transmembrane</keyword>
<dbReference type="EMBL" id="JAUEIF010000001">
    <property type="protein sequence ID" value="MDN0024351.1"/>
    <property type="molecule type" value="Genomic_DNA"/>
</dbReference>
<name>A0AAW7JJT6_9BACT</name>
<evidence type="ECO:0000256" key="1">
    <source>
        <dbReference type="SAM" id="Phobius"/>
    </source>
</evidence>
<feature type="transmembrane region" description="Helical" evidence="1">
    <location>
        <begin position="90"/>
        <end position="112"/>
    </location>
</feature>
<protein>
    <recommendedName>
        <fullName evidence="6">Zinc-finger domain-containing protein</fullName>
    </recommendedName>
</protein>